<organism evidence="1 2">
    <name type="scientific">Lysinibacter cavernae</name>
    <dbReference type="NCBI Taxonomy" id="1640652"/>
    <lineage>
        <taxon>Bacteria</taxon>
        <taxon>Bacillati</taxon>
        <taxon>Actinomycetota</taxon>
        <taxon>Actinomycetes</taxon>
        <taxon>Micrococcales</taxon>
        <taxon>Microbacteriaceae</taxon>
        <taxon>Lysinibacter</taxon>
    </lineage>
</organism>
<name>A0A7X5TSJ4_9MICO</name>
<evidence type="ECO:0008006" key="3">
    <source>
        <dbReference type="Google" id="ProtNLM"/>
    </source>
</evidence>
<gene>
    <name evidence="1" type="ORF">FHX76_000347</name>
</gene>
<comment type="caution">
    <text evidence="1">The sequence shown here is derived from an EMBL/GenBank/DDBJ whole genome shotgun (WGS) entry which is preliminary data.</text>
</comment>
<accession>A0A7X5TSJ4</accession>
<dbReference type="EMBL" id="JAAMOX010000001">
    <property type="protein sequence ID" value="NIH52479.1"/>
    <property type="molecule type" value="Genomic_DNA"/>
</dbReference>
<evidence type="ECO:0000313" key="2">
    <source>
        <dbReference type="Proteomes" id="UP000541033"/>
    </source>
</evidence>
<proteinExistence type="predicted"/>
<dbReference type="SUPFAM" id="SSF55961">
    <property type="entry name" value="Bet v1-like"/>
    <property type="match status" value="1"/>
</dbReference>
<reference evidence="1 2" key="1">
    <citation type="submission" date="2020-02" db="EMBL/GenBank/DDBJ databases">
        <title>Sequencing the genomes of 1000 actinobacteria strains.</title>
        <authorList>
            <person name="Klenk H.-P."/>
        </authorList>
    </citation>
    <scope>NUCLEOTIDE SEQUENCE [LARGE SCALE GENOMIC DNA]</scope>
    <source>
        <strain evidence="1 2">DSM 27960</strain>
    </source>
</reference>
<dbReference type="AlphaFoldDB" id="A0A7X5TSJ4"/>
<sequence length="166" mass="18737">MRRVEDIHSRRFASNPAAVGGQLETLSQPDDDFWVTDLVPPMVLDNGLQPGSVGGHGAVRYSVIEHEPGRSVVFRFDQRTGLRGTHRFVIEQDGDDIIVRHELEAELSGAMRLLWKPLVLPIHSGVIEDIFDHLERSAGHEPNRQHPTRAPMRWIARRMAALETRG</sequence>
<protein>
    <recommendedName>
        <fullName evidence="3">SRPBCC family protein</fullName>
    </recommendedName>
</protein>
<dbReference type="Proteomes" id="UP000541033">
    <property type="component" value="Unassembled WGS sequence"/>
</dbReference>
<keyword evidence="2" id="KW-1185">Reference proteome</keyword>
<evidence type="ECO:0000313" key="1">
    <source>
        <dbReference type="EMBL" id="NIH52479.1"/>
    </source>
</evidence>
<dbReference type="RefSeq" id="WP_167147091.1">
    <property type="nucleotide sequence ID" value="NZ_JAAMOX010000001.1"/>
</dbReference>